<organism evidence="4 5">
    <name type="scientific">Frankia alni (strain DSM 45986 / CECT 9034 / ACN14a)</name>
    <dbReference type="NCBI Taxonomy" id="326424"/>
    <lineage>
        <taxon>Bacteria</taxon>
        <taxon>Bacillati</taxon>
        <taxon>Actinomycetota</taxon>
        <taxon>Actinomycetes</taxon>
        <taxon>Frankiales</taxon>
        <taxon>Frankiaceae</taxon>
        <taxon>Frankia</taxon>
    </lineage>
</organism>
<gene>
    <name evidence="4" type="ordered locus">FRAAL2340</name>
</gene>
<reference evidence="4 5" key="1">
    <citation type="journal article" date="2007" name="Genome Res.">
        <title>Genome characteristics of facultatively symbiotic Frankia sp. strains reflect host range and host plant biogeography.</title>
        <authorList>
            <person name="Normand P."/>
            <person name="Lapierre P."/>
            <person name="Tisa L.S."/>
            <person name="Gogarten J.P."/>
            <person name="Alloisio N."/>
            <person name="Bagnarol E."/>
            <person name="Bassi C.A."/>
            <person name="Berry A.M."/>
            <person name="Bickhart D.M."/>
            <person name="Choisne N."/>
            <person name="Couloux A."/>
            <person name="Cournoyer B."/>
            <person name="Cruveiller S."/>
            <person name="Daubin V."/>
            <person name="Demange N."/>
            <person name="Francino M.P."/>
            <person name="Goltsman E."/>
            <person name="Huang Y."/>
            <person name="Kopp O.R."/>
            <person name="Labarre L."/>
            <person name="Lapidus A."/>
            <person name="Lavire C."/>
            <person name="Marechal J."/>
            <person name="Martinez M."/>
            <person name="Mastronunzio J.E."/>
            <person name="Mullin B.C."/>
            <person name="Niemann J."/>
            <person name="Pujic P."/>
            <person name="Rawnsley T."/>
            <person name="Rouy Z."/>
            <person name="Schenowitz C."/>
            <person name="Sellstedt A."/>
            <person name="Tavares F."/>
            <person name="Tomkins J.P."/>
            <person name="Vallenet D."/>
            <person name="Valverde C."/>
            <person name="Wall L.G."/>
            <person name="Wang Y."/>
            <person name="Medigue C."/>
            <person name="Benson D.R."/>
        </authorList>
    </citation>
    <scope>NUCLEOTIDE SEQUENCE [LARGE SCALE GENOMIC DNA]</scope>
    <source>
        <strain evidence="5">DSM 45986 / CECT 9034 / ACN14a</strain>
    </source>
</reference>
<dbReference type="NCBIfam" id="TIGR02464">
    <property type="entry name" value="ribofla_fusion"/>
    <property type="match status" value="1"/>
</dbReference>
<dbReference type="InterPro" id="IPR037238">
    <property type="entry name" value="YbiA-like_sf"/>
</dbReference>
<comment type="catalytic activity">
    <reaction evidence="2">
        <text>2,5-diamino-6-hydroxy-4-(5-phosphoribosylamino)-pyrimidine + H2O = 2,5,6-triamino-4-hydroxypyrimidine + D-ribose 5-phosphate</text>
        <dbReference type="Rhea" id="RHEA:23436"/>
        <dbReference type="ChEBI" id="CHEBI:15377"/>
        <dbReference type="ChEBI" id="CHEBI:58614"/>
        <dbReference type="ChEBI" id="CHEBI:78346"/>
        <dbReference type="ChEBI" id="CHEBI:137796"/>
    </reaction>
</comment>
<dbReference type="Proteomes" id="UP000000657">
    <property type="component" value="Chromosome"/>
</dbReference>
<evidence type="ECO:0000256" key="1">
    <source>
        <dbReference type="ARBA" id="ARBA00000022"/>
    </source>
</evidence>
<protein>
    <recommendedName>
        <fullName evidence="3">NADAR domain-containing protein</fullName>
    </recommendedName>
</protein>
<dbReference type="eggNOG" id="COG3236">
    <property type="taxonomic scope" value="Bacteria"/>
</dbReference>
<keyword evidence="5" id="KW-1185">Reference proteome</keyword>
<feature type="domain" description="NADAR" evidence="3">
    <location>
        <begin position="28"/>
        <end position="186"/>
    </location>
</feature>
<dbReference type="EMBL" id="CT573213">
    <property type="protein sequence ID" value="CAJ60989.1"/>
    <property type="molecule type" value="Genomic_DNA"/>
</dbReference>
<proteinExistence type="predicted"/>
<dbReference type="KEGG" id="fal:FRAAL2340"/>
<dbReference type="InterPro" id="IPR012816">
    <property type="entry name" value="NADAR"/>
</dbReference>
<name>Q0RNA0_FRAAA</name>
<sequence length="193" mass="20917">MLSTSGPPRSIEDLRRLERQAAPLRFRYFWGQRQAVADGTGAGCLSLRWPARFAVDGVDYPSAQHYVLARKAGLFGDQAAAEAVLALPAPISLAAVGRRIRGFDEAVWDRHRYAVALAANSAKFAQNAILRTYLAGTAGLVLADISPRDRVWGIGCDRDDDRAGRPSAWPGRNLLGFALMEVRDALLAAATAR</sequence>
<evidence type="ECO:0000256" key="2">
    <source>
        <dbReference type="ARBA" id="ARBA00000751"/>
    </source>
</evidence>
<dbReference type="Gene3D" id="1.10.357.40">
    <property type="entry name" value="YbiA-like"/>
    <property type="match status" value="1"/>
</dbReference>
<dbReference type="HOGENOM" id="CLU_084247_1_0_11"/>
<evidence type="ECO:0000313" key="5">
    <source>
        <dbReference type="Proteomes" id="UP000000657"/>
    </source>
</evidence>
<comment type="catalytic activity">
    <reaction evidence="1">
        <text>5-amino-6-(5-phospho-D-ribosylamino)uracil + H2O = 5,6-diaminouracil + D-ribose 5-phosphate</text>
        <dbReference type="Rhea" id="RHEA:55020"/>
        <dbReference type="ChEBI" id="CHEBI:15377"/>
        <dbReference type="ChEBI" id="CHEBI:46252"/>
        <dbReference type="ChEBI" id="CHEBI:58453"/>
        <dbReference type="ChEBI" id="CHEBI:78346"/>
    </reaction>
</comment>
<accession>Q0RNA0</accession>
<dbReference type="Pfam" id="PF08719">
    <property type="entry name" value="NADAR"/>
    <property type="match status" value="1"/>
</dbReference>
<dbReference type="CDD" id="cd15457">
    <property type="entry name" value="NADAR"/>
    <property type="match status" value="1"/>
</dbReference>
<dbReference type="STRING" id="326424.FRAAL2340"/>
<dbReference type="RefSeq" id="WP_011603504.1">
    <property type="nucleotide sequence ID" value="NC_008278.1"/>
</dbReference>
<dbReference type="AlphaFoldDB" id="Q0RNA0"/>
<evidence type="ECO:0000259" key="3">
    <source>
        <dbReference type="Pfam" id="PF08719"/>
    </source>
</evidence>
<dbReference type="OrthoDB" id="67297at2"/>
<dbReference type="SUPFAM" id="SSF143990">
    <property type="entry name" value="YbiA-like"/>
    <property type="match status" value="1"/>
</dbReference>
<evidence type="ECO:0000313" key="4">
    <source>
        <dbReference type="EMBL" id="CAJ60989.1"/>
    </source>
</evidence>